<name>A0ACC2GPQ4_DALPE</name>
<gene>
    <name evidence="1" type="ORF">DPEC_G00119900</name>
</gene>
<reference evidence="1" key="1">
    <citation type="submission" date="2021-05" db="EMBL/GenBank/DDBJ databases">
        <authorList>
            <person name="Pan Q."/>
            <person name="Jouanno E."/>
            <person name="Zahm M."/>
            <person name="Klopp C."/>
            <person name="Cabau C."/>
            <person name="Louis A."/>
            <person name="Berthelot C."/>
            <person name="Parey E."/>
            <person name="Roest Crollius H."/>
            <person name="Montfort J."/>
            <person name="Robinson-Rechavi M."/>
            <person name="Bouchez O."/>
            <person name="Lampietro C."/>
            <person name="Lopez Roques C."/>
            <person name="Donnadieu C."/>
            <person name="Postlethwait J."/>
            <person name="Bobe J."/>
            <person name="Dillon D."/>
            <person name="Chandos A."/>
            <person name="von Hippel F."/>
            <person name="Guiguen Y."/>
        </authorList>
    </citation>
    <scope>NUCLEOTIDE SEQUENCE</scope>
    <source>
        <strain evidence="1">YG-Jan2019</strain>
    </source>
</reference>
<dbReference type="EMBL" id="CM055737">
    <property type="protein sequence ID" value="KAJ8005627.1"/>
    <property type="molecule type" value="Genomic_DNA"/>
</dbReference>
<proteinExistence type="predicted"/>
<dbReference type="Proteomes" id="UP001157502">
    <property type="component" value="Chromosome 10"/>
</dbReference>
<accession>A0ACC2GPQ4</accession>
<comment type="caution">
    <text evidence="1">The sequence shown here is derived from an EMBL/GenBank/DDBJ whole genome shotgun (WGS) entry which is preliminary data.</text>
</comment>
<keyword evidence="2" id="KW-1185">Reference proteome</keyword>
<evidence type="ECO:0000313" key="2">
    <source>
        <dbReference type="Proteomes" id="UP001157502"/>
    </source>
</evidence>
<organism evidence="1 2">
    <name type="scientific">Dallia pectoralis</name>
    <name type="common">Alaska blackfish</name>
    <dbReference type="NCBI Taxonomy" id="75939"/>
    <lineage>
        <taxon>Eukaryota</taxon>
        <taxon>Metazoa</taxon>
        <taxon>Chordata</taxon>
        <taxon>Craniata</taxon>
        <taxon>Vertebrata</taxon>
        <taxon>Euteleostomi</taxon>
        <taxon>Actinopterygii</taxon>
        <taxon>Neopterygii</taxon>
        <taxon>Teleostei</taxon>
        <taxon>Protacanthopterygii</taxon>
        <taxon>Esociformes</taxon>
        <taxon>Umbridae</taxon>
        <taxon>Dallia</taxon>
    </lineage>
</organism>
<protein>
    <submittedName>
        <fullName evidence="1">Uncharacterized protein</fullName>
    </submittedName>
</protein>
<sequence length="108" mass="12226">MRTRGSTALRIPAKRRRDERRDQTKISTESRRNESVSLSQCGGDRRGCLYRVCSIDQPLPPVTIWALARCSSCKKLSAPFSQLSLFMEPNIARQRAARPGIFLFDGKV</sequence>
<evidence type="ECO:0000313" key="1">
    <source>
        <dbReference type="EMBL" id="KAJ8005627.1"/>
    </source>
</evidence>